<name>A0A8H6Y4Q1_9AGAR</name>
<evidence type="ECO:0000313" key="4">
    <source>
        <dbReference type="EMBL" id="KAF7354138.1"/>
    </source>
</evidence>
<comment type="caution">
    <text evidence="4">The sequence shown here is derived from an EMBL/GenBank/DDBJ whole genome shotgun (WGS) entry which is preliminary data.</text>
</comment>
<keyword evidence="5" id="KW-1185">Reference proteome</keyword>
<dbReference type="SUPFAM" id="SSF51395">
    <property type="entry name" value="FMN-linked oxidoreductases"/>
    <property type="match status" value="2"/>
</dbReference>
<feature type="region of interest" description="Disordered" evidence="1">
    <location>
        <begin position="375"/>
        <end position="407"/>
    </location>
</feature>
<reference evidence="4" key="1">
    <citation type="submission" date="2020-05" db="EMBL/GenBank/DDBJ databases">
        <title>Mycena genomes resolve the evolution of fungal bioluminescence.</title>
        <authorList>
            <person name="Tsai I.J."/>
        </authorList>
    </citation>
    <scope>NUCLEOTIDE SEQUENCE</scope>
    <source>
        <strain evidence="4">CCC161011</strain>
    </source>
</reference>
<feature type="transmembrane region" description="Helical" evidence="2">
    <location>
        <begin position="464"/>
        <end position="486"/>
    </location>
</feature>
<evidence type="ECO:0000259" key="3">
    <source>
        <dbReference type="Pfam" id="PF00724"/>
    </source>
</evidence>
<dbReference type="Gene3D" id="3.20.20.70">
    <property type="entry name" value="Aldolase class I"/>
    <property type="match status" value="2"/>
</dbReference>
<evidence type="ECO:0000313" key="5">
    <source>
        <dbReference type="Proteomes" id="UP000620124"/>
    </source>
</evidence>
<sequence>MSSNPSQHWRAPAPRLPRPAYAVQGRRGPRSLSPLRHRSNQRARKPGTLLITEATFITARAGRCADIPDIWNPEQIKAVGVALGAPAHGEPRVITSRGPLAALRLSLPYVPVSDIPLAGHSGEECHRGGVRGSQDPWRERLPHRPVPARRLKQAHDDYSGIIENHTRFALEVVDAVVCCCRGRAHCYSIQLVESFQEEWVCPTPFPPSPTLYRNSRCAPRTSHTCTSSSRASAGIPTADDAIGKHESNKALRAPPPPVYAGGFTRAGAIEAAESGGAELVAFERLYISNVRDSFRPDLPMGLEQDVLFTPFDRGTFYDVDEDSLRGELRHLLSNHFSPFLLSLQSAALPHPTNDNRNLHAPQRRHLPHRLRQHRVQLPQDPDPRPTEGALGGRAHAAEGDMPEGGKGAEVERCDAAARRVEQAHDEYGGSIENHTYFVLEVFDAVVAAVSAEHTAIRFSRWSPFLGASLVSFLHFVAGMLISIVYFPKERNGHARPPLHLLINYFGTRGTIPAPRHESNEALLAPRPLACAGVFTQAGLIEAAKGPDELVAFKRLYISNPDLPTSLEQGVPLDRGTFYIVDEDGQRGYTGHAFAT</sequence>
<dbReference type="OrthoDB" id="276546at2759"/>
<feature type="region of interest" description="Disordered" evidence="1">
    <location>
        <begin position="121"/>
        <end position="141"/>
    </location>
</feature>
<feature type="compositionally biased region" description="Basic residues" evidence="1">
    <location>
        <begin position="35"/>
        <end position="45"/>
    </location>
</feature>
<keyword evidence="2" id="KW-0812">Transmembrane</keyword>
<dbReference type="InterPro" id="IPR013785">
    <property type="entry name" value="Aldolase_TIM"/>
</dbReference>
<dbReference type="PANTHER" id="PTHR22893:SF91">
    <property type="entry name" value="NADPH DEHYDROGENASE 2-RELATED"/>
    <property type="match status" value="1"/>
</dbReference>
<dbReference type="GO" id="GO:0010181">
    <property type="term" value="F:FMN binding"/>
    <property type="evidence" value="ECO:0007669"/>
    <property type="project" value="InterPro"/>
</dbReference>
<accession>A0A8H6Y4Q1</accession>
<feature type="region of interest" description="Disordered" evidence="1">
    <location>
        <begin position="1"/>
        <end position="45"/>
    </location>
</feature>
<dbReference type="AlphaFoldDB" id="A0A8H6Y4Q1"/>
<dbReference type="PANTHER" id="PTHR22893">
    <property type="entry name" value="NADH OXIDOREDUCTASE-RELATED"/>
    <property type="match status" value="1"/>
</dbReference>
<dbReference type="Pfam" id="PF00724">
    <property type="entry name" value="Oxidored_FMN"/>
    <property type="match status" value="1"/>
</dbReference>
<keyword evidence="2" id="KW-1133">Transmembrane helix</keyword>
<protein>
    <submittedName>
        <fullName evidence="4">NADPH dehydrogenase 1</fullName>
    </submittedName>
</protein>
<dbReference type="Proteomes" id="UP000620124">
    <property type="component" value="Unassembled WGS sequence"/>
</dbReference>
<gene>
    <name evidence="4" type="ORF">MVEN_01101200</name>
</gene>
<evidence type="ECO:0000256" key="2">
    <source>
        <dbReference type="SAM" id="Phobius"/>
    </source>
</evidence>
<dbReference type="GO" id="GO:0016491">
    <property type="term" value="F:oxidoreductase activity"/>
    <property type="evidence" value="ECO:0007669"/>
    <property type="project" value="InterPro"/>
</dbReference>
<dbReference type="InterPro" id="IPR045247">
    <property type="entry name" value="Oye-like"/>
</dbReference>
<feature type="compositionally biased region" description="Low complexity" evidence="1">
    <location>
        <begin position="10"/>
        <end position="22"/>
    </location>
</feature>
<evidence type="ECO:0000256" key="1">
    <source>
        <dbReference type="SAM" id="MobiDB-lite"/>
    </source>
</evidence>
<dbReference type="EMBL" id="JACAZI010000008">
    <property type="protein sequence ID" value="KAF7354138.1"/>
    <property type="molecule type" value="Genomic_DNA"/>
</dbReference>
<proteinExistence type="predicted"/>
<keyword evidence="2" id="KW-0472">Membrane</keyword>
<dbReference type="InterPro" id="IPR001155">
    <property type="entry name" value="OxRdtase_FMN_N"/>
</dbReference>
<organism evidence="4 5">
    <name type="scientific">Mycena venus</name>
    <dbReference type="NCBI Taxonomy" id="2733690"/>
    <lineage>
        <taxon>Eukaryota</taxon>
        <taxon>Fungi</taxon>
        <taxon>Dikarya</taxon>
        <taxon>Basidiomycota</taxon>
        <taxon>Agaricomycotina</taxon>
        <taxon>Agaricomycetes</taxon>
        <taxon>Agaricomycetidae</taxon>
        <taxon>Agaricales</taxon>
        <taxon>Marasmiineae</taxon>
        <taxon>Mycenaceae</taxon>
        <taxon>Mycena</taxon>
    </lineage>
</organism>
<feature type="domain" description="NADH:flavin oxidoreductase/NADH oxidase N-terminal" evidence="3">
    <location>
        <begin position="421"/>
        <end position="572"/>
    </location>
</feature>